<keyword evidence="2" id="KW-1185">Reference proteome</keyword>
<dbReference type="OrthoDB" id="9805913at2"/>
<dbReference type="RefSeq" id="WP_140872402.1">
    <property type="nucleotide sequence ID" value="NZ_RCZK01000012.1"/>
</dbReference>
<evidence type="ECO:0000313" key="1">
    <source>
        <dbReference type="EMBL" id="TPG09981.1"/>
    </source>
</evidence>
<organism evidence="1 2">
    <name type="scientific">Sphingomonas oligophenolica</name>
    <dbReference type="NCBI Taxonomy" id="301154"/>
    <lineage>
        <taxon>Bacteria</taxon>
        <taxon>Pseudomonadati</taxon>
        <taxon>Pseudomonadota</taxon>
        <taxon>Alphaproteobacteria</taxon>
        <taxon>Sphingomonadales</taxon>
        <taxon>Sphingomonadaceae</taxon>
        <taxon>Sphingomonas</taxon>
    </lineage>
</organism>
<comment type="caution">
    <text evidence="1">The sequence shown here is derived from an EMBL/GenBank/DDBJ whole genome shotgun (WGS) entry which is preliminary data.</text>
</comment>
<dbReference type="Proteomes" id="UP000318413">
    <property type="component" value="Unassembled WGS sequence"/>
</dbReference>
<gene>
    <name evidence="1" type="ORF">EAH84_12765</name>
</gene>
<proteinExistence type="predicted"/>
<accession>A0A502CE35</accession>
<evidence type="ECO:0000313" key="2">
    <source>
        <dbReference type="Proteomes" id="UP000318413"/>
    </source>
</evidence>
<protein>
    <submittedName>
        <fullName evidence="1">Uncharacterized protein</fullName>
    </submittedName>
</protein>
<dbReference type="AlphaFoldDB" id="A0A502CE35"/>
<name>A0A502CE35_9SPHN</name>
<dbReference type="EMBL" id="RCZK01000012">
    <property type="protein sequence ID" value="TPG09981.1"/>
    <property type="molecule type" value="Genomic_DNA"/>
</dbReference>
<reference evidence="1 2" key="1">
    <citation type="journal article" date="2019" name="Environ. Microbiol.">
        <title>Species interactions and distinct microbial communities in high Arctic permafrost affected cryosols are associated with the CH4 and CO2 gas fluxes.</title>
        <authorList>
            <person name="Altshuler I."/>
            <person name="Hamel J."/>
            <person name="Turney S."/>
            <person name="Magnuson E."/>
            <person name="Levesque R."/>
            <person name="Greer C."/>
            <person name="Whyte L.G."/>
        </authorList>
    </citation>
    <scope>NUCLEOTIDE SEQUENCE [LARGE SCALE GENOMIC DNA]</scope>
    <source>
        <strain evidence="1 2">S5.1</strain>
    </source>
</reference>
<sequence>MPSRLALCVDAAPVFLLEMAQARTIIDAQIAIIRARFDATCDDAGISAVDRELLRDRQFLNLYAFEGYV</sequence>